<dbReference type="InterPro" id="IPR045324">
    <property type="entry name" value="Small_multidrug_res"/>
</dbReference>
<evidence type="ECO:0000256" key="1">
    <source>
        <dbReference type="RuleBase" id="RU003942"/>
    </source>
</evidence>
<keyword evidence="1" id="KW-0472">Membrane</keyword>
<dbReference type="GO" id="GO:0022857">
    <property type="term" value="F:transmembrane transporter activity"/>
    <property type="evidence" value="ECO:0007669"/>
    <property type="project" value="InterPro"/>
</dbReference>
<dbReference type="RefSeq" id="WP_091379590.1">
    <property type="nucleotide sequence ID" value="NZ_LT629740.1"/>
</dbReference>
<dbReference type="Gene3D" id="1.10.3730.20">
    <property type="match status" value="1"/>
</dbReference>
<dbReference type="GO" id="GO:0005886">
    <property type="term" value="C:plasma membrane"/>
    <property type="evidence" value="ECO:0007669"/>
    <property type="project" value="UniProtKB-SubCell"/>
</dbReference>
<dbReference type="Proteomes" id="UP000199679">
    <property type="component" value="Chromosome I"/>
</dbReference>
<keyword evidence="3" id="KW-1185">Reference proteome</keyword>
<protein>
    <submittedName>
        <fullName evidence="2">Small multidrug resistance pump</fullName>
    </submittedName>
</protein>
<dbReference type="AlphaFoldDB" id="A0A1H2CD91"/>
<keyword evidence="1" id="KW-0812">Transmembrane</keyword>
<evidence type="ECO:0000313" key="3">
    <source>
        <dbReference type="Proteomes" id="UP000199679"/>
    </source>
</evidence>
<sequence length="38" mass="4335">MKWIILITGIIFEVLGTICMKYAEGFTKLVPSILVFVF</sequence>
<dbReference type="EMBL" id="LT629740">
    <property type="protein sequence ID" value="SDT68490.1"/>
    <property type="molecule type" value="Genomic_DNA"/>
</dbReference>
<accession>A0A1H2CD91</accession>
<evidence type="ECO:0000313" key="2">
    <source>
        <dbReference type="EMBL" id="SDT68490.1"/>
    </source>
</evidence>
<dbReference type="STRING" id="652787.SAMN05216490_4913"/>
<gene>
    <name evidence="2" type="ORF">SAMN05216490_4913</name>
</gene>
<proteinExistence type="inferred from homology"/>
<comment type="subcellular location">
    <subcellularLocation>
        <location evidence="1">Cell membrane</location>
        <topology evidence="1">Multi-pass membrane protein</topology>
    </subcellularLocation>
</comment>
<dbReference type="Pfam" id="PF00893">
    <property type="entry name" value="Multi_Drug_Res"/>
    <property type="match status" value="1"/>
</dbReference>
<name>A0A1H2CD91_MUCMA</name>
<comment type="similarity">
    <text evidence="1">Belongs to the drug/metabolite transporter (DMT) superfamily. Small multidrug resistance (SMR) (TC 2.A.7.1) family.</text>
</comment>
<organism evidence="2 3">
    <name type="scientific">Mucilaginibacter mallensis</name>
    <dbReference type="NCBI Taxonomy" id="652787"/>
    <lineage>
        <taxon>Bacteria</taxon>
        <taxon>Pseudomonadati</taxon>
        <taxon>Bacteroidota</taxon>
        <taxon>Sphingobacteriia</taxon>
        <taxon>Sphingobacteriales</taxon>
        <taxon>Sphingobacteriaceae</taxon>
        <taxon>Mucilaginibacter</taxon>
    </lineage>
</organism>
<reference evidence="2 3" key="1">
    <citation type="submission" date="2016-10" db="EMBL/GenBank/DDBJ databases">
        <authorList>
            <person name="de Groot N.N."/>
        </authorList>
    </citation>
    <scope>NUCLEOTIDE SEQUENCE [LARGE SCALE GENOMIC DNA]</scope>
    <source>
        <strain evidence="2 3">MP1X4</strain>
    </source>
</reference>
<dbReference type="OrthoDB" id="21828at2"/>